<evidence type="ECO:0000313" key="1">
    <source>
        <dbReference type="EMBL" id="RDY01586.1"/>
    </source>
</evidence>
<dbReference type="AlphaFoldDB" id="A0A371HFL3"/>
<organism evidence="1 2">
    <name type="scientific">Mucuna pruriens</name>
    <name type="common">Velvet bean</name>
    <name type="synonym">Dolichos pruriens</name>
    <dbReference type="NCBI Taxonomy" id="157652"/>
    <lineage>
        <taxon>Eukaryota</taxon>
        <taxon>Viridiplantae</taxon>
        <taxon>Streptophyta</taxon>
        <taxon>Embryophyta</taxon>
        <taxon>Tracheophyta</taxon>
        <taxon>Spermatophyta</taxon>
        <taxon>Magnoliopsida</taxon>
        <taxon>eudicotyledons</taxon>
        <taxon>Gunneridae</taxon>
        <taxon>Pentapetalae</taxon>
        <taxon>rosids</taxon>
        <taxon>fabids</taxon>
        <taxon>Fabales</taxon>
        <taxon>Fabaceae</taxon>
        <taxon>Papilionoideae</taxon>
        <taxon>50 kb inversion clade</taxon>
        <taxon>NPAAA clade</taxon>
        <taxon>indigoferoid/millettioid clade</taxon>
        <taxon>Phaseoleae</taxon>
        <taxon>Mucuna</taxon>
    </lineage>
</organism>
<protein>
    <submittedName>
        <fullName evidence="1">Uncharacterized protein</fullName>
    </submittedName>
</protein>
<gene>
    <name evidence="1" type="ORF">CR513_15069</name>
</gene>
<keyword evidence="2" id="KW-1185">Reference proteome</keyword>
<name>A0A371HFL3_MUCPR</name>
<reference evidence="1" key="1">
    <citation type="submission" date="2018-05" db="EMBL/GenBank/DDBJ databases">
        <title>Draft genome of Mucuna pruriens seed.</title>
        <authorList>
            <person name="Nnadi N.E."/>
            <person name="Vos R."/>
            <person name="Hasami M.H."/>
            <person name="Devisetty U.K."/>
            <person name="Aguiy J.C."/>
        </authorList>
    </citation>
    <scope>NUCLEOTIDE SEQUENCE [LARGE SCALE GENOMIC DNA]</scope>
    <source>
        <strain evidence="1">JCA_2017</strain>
    </source>
</reference>
<feature type="non-terminal residue" evidence="1">
    <location>
        <position position="1"/>
    </location>
</feature>
<dbReference type="Proteomes" id="UP000257109">
    <property type="component" value="Unassembled WGS sequence"/>
</dbReference>
<sequence length="109" mass="12543">MALSLALESYPSLDRLSLSLIVVCLLNFTKYKYCHFHWLFNVSLAVWHFQNAQLMNMFYLCSSNNAGPRFRSIGSHFTGLTIIQTSVFDIQLLFSYCCAVESWMQTVVV</sequence>
<accession>A0A371HFL3</accession>
<comment type="caution">
    <text evidence="1">The sequence shown here is derived from an EMBL/GenBank/DDBJ whole genome shotgun (WGS) entry which is preliminary data.</text>
</comment>
<proteinExistence type="predicted"/>
<dbReference type="EMBL" id="QJKJ01002733">
    <property type="protein sequence ID" value="RDY01586.1"/>
    <property type="molecule type" value="Genomic_DNA"/>
</dbReference>
<evidence type="ECO:0000313" key="2">
    <source>
        <dbReference type="Proteomes" id="UP000257109"/>
    </source>
</evidence>